<organism evidence="2 3">
    <name type="scientific">Rhizoctonia solani</name>
    <dbReference type="NCBI Taxonomy" id="456999"/>
    <lineage>
        <taxon>Eukaryota</taxon>
        <taxon>Fungi</taxon>
        <taxon>Dikarya</taxon>
        <taxon>Basidiomycota</taxon>
        <taxon>Agaricomycotina</taxon>
        <taxon>Agaricomycetes</taxon>
        <taxon>Cantharellales</taxon>
        <taxon>Ceratobasidiaceae</taxon>
        <taxon>Rhizoctonia</taxon>
    </lineage>
</organism>
<dbReference type="Proteomes" id="UP000044841">
    <property type="component" value="Unassembled WGS sequence"/>
</dbReference>
<keyword evidence="2" id="KW-0808">Transferase</keyword>
<dbReference type="Gene3D" id="3.30.200.20">
    <property type="entry name" value="Phosphorylase Kinase, domain 1"/>
    <property type="match status" value="1"/>
</dbReference>
<dbReference type="AlphaFoldDB" id="A0A0K6G9S6"/>
<dbReference type="GO" id="GO:0004674">
    <property type="term" value="F:protein serine/threonine kinase activity"/>
    <property type="evidence" value="ECO:0007669"/>
    <property type="project" value="TreeGrafter"/>
</dbReference>
<gene>
    <name evidence="2" type="ORF">RSOLAG22IIIB_11696</name>
</gene>
<keyword evidence="2" id="KW-0675">Receptor</keyword>
<evidence type="ECO:0000313" key="2">
    <source>
        <dbReference type="EMBL" id="CUA75373.1"/>
    </source>
</evidence>
<dbReference type="InterPro" id="IPR000719">
    <property type="entry name" value="Prot_kinase_dom"/>
</dbReference>
<dbReference type="InterPro" id="IPR011009">
    <property type="entry name" value="Kinase-like_dom_sf"/>
</dbReference>
<accession>A0A0K6G9S6</accession>
<dbReference type="PROSITE" id="PS50011">
    <property type="entry name" value="PROTEIN_KINASE_DOM"/>
    <property type="match status" value="1"/>
</dbReference>
<reference evidence="2 3" key="1">
    <citation type="submission" date="2015-07" db="EMBL/GenBank/DDBJ databases">
        <authorList>
            <person name="Noorani M."/>
        </authorList>
    </citation>
    <scope>NUCLEOTIDE SEQUENCE [LARGE SCALE GENOMIC DNA]</scope>
    <source>
        <strain evidence="2">BBA 69670</strain>
    </source>
</reference>
<dbReference type="InterPro" id="IPR051681">
    <property type="entry name" value="Ser/Thr_Kinases-Pseudokinases"/>
</dbReference>
<dbReference type="Gene3D" id="1.10.510.10">
    <property type="entry name" value="Transferase(Phosphotransferase) domain 1"/>
    <property type="match status" value="1"/>
</dbReference>
<dbReference type="Pfam" id="PF00069">
    <property type="entry name" value="Pkinase"/>
    <property type="match status" value="1"/>
</dbReference>
<evidence type="ECO:0000259" key="1">
    <source>
        <dbReference type="PROSITE" id="PS50011"/>
    </source>
</evidence>
<proteinExistence type="predicted"/>
<sequence length="404" mass="44872">MKHRYSGRSILAEKRKIDASSIRHANCSYFTTPEGVLPRKGIGGNYSTRLSKSVDQIDSGSGTTFEVAYGRRTVLDGNETGIRELVEPVDAPEFSTLEVDSREIDDRFNQDITTPSTRHTITGAMSTTEILEYLVAHGCRKISEDFDISHVSKYPVSSGGFGDVYCATLRNGNRVGLKCMRVLVGSANEGRKFLKHAAHELYVWSKRKHPSILELSGVTLFLDRCDLCVQIADGVKYLHEQSIVHGDLKLENILIAKDYAPKLTDFGNAMLTEYISLQFTATTTWQSISLRWTAPEIIKGETKSTREGDIYALGMVIFKTITQTVPYSEAKDSTIMFRTLSGKTPSRPEPHIPTGIEQADHLWSIITGCWASDPTERPSAEEVRNMMARITPGGLLADIDQANQ</sequence>
<dbReference type="GO" id="GO:0005524">
    <property type="term" value="F:ATP binding"/>
    <property type="evidence" value="ECO:0007669"/>
    <property type="project" value="InterPro"/>
</dbReference>
<keyword evidence="2" id="KW-0418">Kinase</keyword>
<feature type="domain" description="Protein kinase" evidence="1">
    <location>
        <begin position="150"/>
        <end position="390"/>
    </location>
</feature>
<dbReference type="PANTHER" id="PTHR44329">
    <property type="entry name" value="SERINE/THREONINE-PROTEIN KINASE TNNI3K-RELATED"/>
    <property type="match status" value="1"/>
</dbReference>
<dbReference type="InterPro" id="IPR008271">
    <property type="entry name" value="Ser/Thr_kinase_AS"/>
</dbReference>
<dbReference type="PROSITE" id="PS00108">
    <property type="entry name" value="PROTEIN_KINASE_ST"/>
    <property type="match status" value="1"/>
</dbReference>
<evidence type="ECO:0000313" key="3">
    <source>
        <dbReference type="Proteomes" id="UP000044841"/>
    </source>
</evidence>
<name>A0A0K6G9S6_9AGAM</name>
<keyword evidence="3" id="KW-1185">Reference proteome</keyword>
<protein>
    <submittedName>
        <fullName evidence="2">Receptor tyrosine-protein kinase erbB-4</fullName>
    </submittedName>
</protein>
<dbReference type="SMART" id="SM00220">
    <property type="entry name" value="S_TKc"/>
    <property type="match status" value="1"/>
</dbReference>
<dbReference type="EMBL" id="CYGV01001540">
    <property type="protein sequence ID" value="CUA75373.1"/>
    <property type="molecule type" value="Genomic_DNA"/>
</dbReference>
<dbReference type="SUPFAM" id="SSF56112">
    <property type="entry name" value="Protein kinase-like (PK-like)"/>
    <property type="match status" value="1"/>
</dbReference>